<proteinExistence type="predicted"/>
<evidence type="ECO:0000259" key="2">
    <source>
        <dbReference type="Pfam" id="PF17288"/>
    </source>
</evidence>
<dbReference type="InterPro" id="IPR052380">
    <property type="entry name" value="Viral_DNA_packaging_terminase"/>
</dbReference>
<dbReference type="Pfam" id="PF04466">
    <property type="entry name" value="Terminase_3"/>
    <property type="match status" value="1"/>
</dbReference>
<dbReference type="InterPro" id="IPR027417">
    <property type="entry name" value="P-loop_NTPase"/>
</dbReference>
<organism evidence="3 4">
    <name type="scientific">Acinetobacter albensis</name>
    <dbReference type="NCBI Taxonomy" id="1673609"/>
    <lineage>
        <taxon>Bacteria</taxon>
        <taxon>Pseudomonadati</taxon>
        <taxon>Pseudomonadota</taxon>
        <taxon>Gammaproteobacteria</taxon>
        <taxon>Moraxellales</taxon>
        <taxon>Moraxellaceae</taxon>
        <taxon>Acinetobacter</taxon>
    </lineage>
</organism>
<dbReference type="PANTHER" id="PTHR39184">
    <property type="match status" value="1"/>
</dbReference>
<dbReference type="PANTHER" id="PTHR39184:SF1">
    <property type="entry name" value="PBSX PHAGE TERMINASE LARGE SUBUNIT"/>
    <property type="match status" value="1"/>
</dbReference>
<evidence type="ECO:0000259" key="1">
    <source>
        <dbReference type="Pfam" id="PF04466"/>
    </source>
</evidence>
<dbReference type="InterPro" id="IPR035412">
    <property type="entry name" value="Terminase_L_N"/>
</dbReference>
<dbReference type="EMBL" id="JBJXCW010000008">
    <property type="protein sequence ID" value="MFN0297729.1"/>
    <property type="molecule type" value="Genomic_DNA"/>
</dbReference>
<dbReference type="Gene3D" id="3.40.50.300">
    <property type="entry name" value="P-loop containing nucleotide triphosphate hydrolases"/>
    <property type="match status" value="1"/>
</dbReference>
<dbReference type="InterPro" id="IPR035413">
    <property type="entry name" value="Terminase_L_C"/>
</dbReference>
<dbReference type="RefSeq" id="WP_409140292.1">
    <property type="nucleotide sequence ID" value="NZ_JBJXCW010000008.1"/>
</dbReference>
<gene>
    <name evidence="3" type="ORF">ACKVE0_09380</name>
</gene>
<evidence type="ECO:0000313" key="4">
    <source>
        <dbReference type="Proteomes" id="UP001632339"/>
    </source>
</evidence>
<dbReference type="Proteomes" id="UP001632339">
    <property type="component" value="Unassembled WGS sequence"/>
</dbReference>
<protein>
    <submittedName>
        <fullName evidence="3">PBSX family phage terminase large subunit</fullName>
    </submittedName>
</protein>
<sequence length="426" mass="49257">MSKQQKVQVELPPKLIPIFSAPGVRYRSSWGGRGSAKTRSFALMTAIKGYMYAEAGVSGLILGAREFMNTLSESSMEEIKQAIRSVPFLKSYYEMGENYIRTKNRRVSYGFAGLRHNLDSIKSKARILLCWVDEAETVSEIAWRKLLPTVREDNSEVWITWNPERRDSATSKRFRHEQIFDDLTGELIGVGVEMNYSDNPWFPEVLEIERRQDQANQDSETYSWIWEGDYLELSEAQIFRNKYESRDFEPDPNTWDGPYQGLDFGFANDPSAATRSWIHDDCLWIEYDAGAVGLELDDTVEFLSKLIPDIELYPIYADNARPESISHLKRKGLSRIRPCEKGKGSVEDGIAFIKSFKRVYIHTRCKETLNEFKNYSYKKDRLTDEVLPIIVDAFNHYIDSLRYALEKISKGRRRTKPSTGGSRIYQ</sequence>
<dbReference type="Gene3D" id="3.30.420.280">
    <property type="match status" value="1"/>
</dbReference>
<accession>A0ABW9JTK3</accession>
<comment type="caution">
    <text evidence="3">The sequence shown here is derived from an EMBL/GenBank/DDBJ whole genome shotgun (WGS) entry which is preliminary data.</text>
</comment>
<feature type="domain" description="Phage terminase large subunit N-terminal" evidence="1">
    <location>
        <begin position="29"/>
        <end position="228"/>
    </location>
</feature>
<keyword evidence="4" id="KW-1185">Reference proteome</keyword>
<evidence type="ECO:0000313" key="3">
    <source>
        <dbReference type="EMBL" id="MFN0297729.1"/>
    </source>
</evidence>
<name>A0ABW9JTK3_9GAMM</name>
<reference evidence="3 4" key="1">
    <citation type="submission" date="2024-12" db="EMBL/GenBank/DDBJ databases">
        <title>C001-4G Acinetobacter sp. assembled genome.</title>
        <authorList>
            <person name="D'Arcy K."/>
            <person name="Kingdon A.D.H."/>
            <person name="Breen A."/>
            <person name="Mckeown C."/>
            <person name="Allman E."/>
            <person name="Sharma P."/>
            <person name="Mcleman A."/>
            <person name="Roberts A.P."/>
        </authorList>
    </citation>
    <scope>NUCLEOTIDE SEQUENCE [LARGE SCALE GENOMIC DNA]</scope>
    <source>
        <strain evidence="3 4">C1-4G</strain>
    </source>
</reference>
<dbReference type="Pfam" id="PF17288">
    <property type="entry name" value="Terminase_3C"/>
    <property type="match status" value="1"/>
</dbReference>
<feature type="domain" description="Phage terminase large subunit C-terminal" evidence="2">
    <location>
        <begin position="263"/>
        <end position="406"/>
    </location>
</feature>